<feature type="coiled-coil region" evidence="1">
    <location>
        <begin position="439"/>
        <end position="637"/>
    </location>
</feature>
<feature type="coiled-coil region" evidence="1">
    <location>
        <begin position="147"/>
        <end position="409"/>
    </location>
</feature>
<dbReference type="EMBL" id="CAJZBQ010000033">
    <property type="protein sequence ID" value="CAG9323364.1"/>
    <property type="molecule type" value="Genomic_DNA"/>
</dbReference>
<feature type="coiled-coil region" evidence="1">
    <location>
        <begin position="765"/>
        <end position="792"/>
    </location>
</feature>
<sequence length="1053" mass="125223">MDQIGYLKDLFEQRISQIARQVQAFFDEINGDEIYSAMRENSLSQEFASQRAKELFEEIIGGEKETTILRLQEELAQRRAECNKFEKIIRELEDKLRFEESDKERSLRIAHDLKAELGESEAVLEDRLKRKDIEWLQKIEETSRMQSRKFDEERLQLEDQVRNAIKEIENLNLQKQRDLSRIRELDDEINKMKMAVENAEKREQQWKSSARAVEDNRASIQAKLEFLIDENRDLQDKLENTENEKQKILAHFRAYQDKYEEVSSSSHKALQEIVEKARTKSRKLKQKIKEQRGKLQDFQNEMKKAIEKIESLKIENETLVANEEKLRRSLEDSEKKYRELDISIKKREIELKSQYDRQFLQLQSQFNSDLQQKTAEFEREIQSEIELRNEKEKELRATIQNKAKEVERDHIMKTAHQSIIEEKERTINKIHQNRIEALTSEFEQKISEFKEEVSQLKKENAGLNELLSNSKALEAQAQEELSNKTEKMLSEIKIKTNTIRDLENEKLDLLNKLDTAGELLEDLKDSKNEEASLRFKYETENSNLKGRLNELEDQNTYLKRQIKKYQDEQEYVKNEMVEKKFLVQEKEKSFQLETEIDKAHKNIVKLENQVDSLERSLEELSNQHSEAKNRIRESEDFTRTLSTDIDAKERKNREIIASLEQDNYELKKLASARKLEIEKAKDELKNFEALFIETRQKVNDSFEKIKRSARYSIQGLRTDLSNIKLALEYEVSSFMDSTQSMIQEIAIKLIEKEVSDKRKIDYKIAEISEEMKKQWKSKLSKIEENLLREELTWWDDADMDGIRRAAKSLIDKKKYSDNEVLKCNDYSKKLQGQVDNLNKQNQKLHLRLQANSEAFDQLQREVADESTKIKYNSQNLLRKSTQELQTKYEQEIEKLREEVKQKGKEKNELETRLKRKFMEEMEKVKNQYEGRIKGYKEELDNEQERVERLNNQLQGADKEGVSMKQRLLDEIQSLEIRVQELEGFLEQERTQKDQLAKQRITELQELTEKIKVLRSEIAEKEDKLDMYIKENRNLRAEISSIIDARKSVFSAEF</sequence>
<proteinExistence type="predicted"/>
<keyword evidence="1" id="KW-0175">Coiled coil</keyword>
<comment type="caution">
    <text evidence="2">The sequence shown here is derived from an EMBL/GenBank/DDBJ whole genome shotgun (WGS) entry which is preliminary data.</text>
</comment>
<accession>A0AAU9J563</accession>
<evidence type="ECO:0000256" key="1">
    <source>
        <dbReference type="SAM" id="Coils"/>
    </source>
</evidence>
<protein>
    <submittedName>
        <fullName evidence="2">Uncharacterized protein</fullName>
    </submittedName>
</protein>
<feature type="coiled-coil region" evidence="1">
    <location>
        <begin position="670"/>
        <end position="697"/>
    </location>
</feature>
<feature type="coiled-coil region" evidence="1">
    <location>
        <begin position="68"/>
        <end position="109"/>
    </location>
</feature>
<gene>
    <name evidence="2" type="ORF">BSTOLATCC_MIC33263</name>
</gene>
<keyword evidence="3" id="KW-1185">Reference proteome</keyword>
<organism evidence="2 3">
    <name type="scientific">Blepharisma stoltei</name>
    <dbReference type="NCBI Taxonomy" id="1481888"/>
    <lineage>
        <taxon>Eukaryota</taxon>
        <taxon>Sar</taxon>
        <taxon>Alveolata</taxon>
        <taxon>Ciliophora</taxon>
        <taxon>Postciliodesmatophora</taxon>
        <taxon>Heterotrichea</taxon>
        <taxon>Heterotrichida</taxon>
        <taxon>Blepharismidae</taxon>
        <taxon>Blepharisma</taxon>
    </lineage>
</organism>
<evidence type="ECO:0000313" key="3">
    <source>
        <dbReference type="Proteomes" id="UP001162131"/>
    </source>
</evidence>
<name>A0AAU9J563_9CILI</name>
<reference evidence="2" key="1">
    <citation type="submission" date="2021-09" db="EMBL/GenBank/DDBJ databases">
        <authorList>
            <consortium name="AG Swart"/>
            <person name="Singh M."/>
            <person name="Singh A."/>
            <person name="Seah K."/>
            <person name="Emmerich C."/>
        </authorList>
    </citation>
    <scope>NUCLEOTIDE SEQUENCE</scope>
    <source>
        <strain evidence="2">ATCC30299</strain>
    </source>
</reference>
<feature type="coiled-coil region" evidence="1">
    <location>
        <begin position="827"/>
        <end position="1037"/>
    </location>
</feature>
<evidence type="ECO:0000313" key="2">
    <source>
        <dbReference type="EMBL" id="CAG9323364.1"/>
    </source>
</evidence>
<dbReference type="AlphaFoldDB" id="A0AAU9J563"/>
<dbReference type="Proteomes" id="UP001162131">
    <property type="component" value="Unassembled WGS sequence"/>
</dbReference>